<dbReference type="Pfam" id="PF05368">
    <property type="entry name" value="NmrA"/>
    <property type="match status" value="1"/>
</dbReference>
<name>A0A6A5R2J1_AMPQU</name>
<evidence type="ECO:0000313" key="4">
    <source>
        <dbReference type="EMBL" id="KAF1921370.1"/>
    </source>
</evidence>
<gene>
    <name evidence="4" type="ORF">BDU57DRAFT_47214</name>
</gene>
<evidence type="ECO:0000256" key="2">
    <source>
        <dbReference type="ARBA" id="ARBA00022857"/>
    </source>
</evidence>
<dbReference type="Gene3D" id="3.40.50.720">
    <property type="entry name" value="NAD(P)-binding Rossmann-like Domain"/>
    <property type="match status" value="1"/>
</dbReference>
<dbReference type="PANTHER" id="PTHR42748">
    <property type="entry name" value="NITROGEN METABOLITE REPRESSION PROTEIN NMRA FAMILY MEMBER"/>
    <property type="match status" value="1"/>
</dbReference>
<dbReference type="InterPro" id="IPR036291">
    <property type="entry name" value="NAD(P)-bd_dom_sf"/>
</dbReference>
<dbReference type="PANTHER" id="PTHR42748:SF31">
    <property type="entry name" value="NMRA-LIKE DOMAIN-CONTAINING PROTEIN-RELATED"/>
    <property type="match status" value="1"/>
</dbReference>
<dbReference type="InterPro" id="IPR008030">
    <property type="entry name" value="NmrA-like"/>
</dbReference>
<dbReference type="Gene3D" id="3.90.25.10">
    <property type="entry name" value="UDP-galactose 4-epimerase, domain 1"/>
    <property type="match status" value="1"/>
</dbReference>
<evidence type="ECO:0000256" key="1">
    <source>
        <dbReference type="ARBA" id="ARBA00006328"/>
    </source>
</evidence>
<accession>A0A6A5R2J1</accession>
<evidence type="ECO:0000313" key="5">
    <source>
        <dbReference type="Proteomes" id="UP000800096"/>
    </source>
</evidence>
<dbReference type="EMBL" id="ML979132">
    <property type="protein sequence ID" value="KAF1921370.1"/>
    <property type="molecule type" value="Genomic_DNA"/>
</dbReference>
<feature type="domain" description="NmrA-like" evidence="3">
    <location>
        <begin position="4"/>
        <end position="276"/>
    </location>
</feature>
<dbReference type="AlphaFoldDB" id="A0A6A5R2J1"/>
<sequence length="314" mass="34558">MAPTFLIVGATGNTGRNVVQTLSDSLQSSDGFSEYRILALTRSTSSSAAQELAKLPHVQVLEQTWTEITADWLRSQNVERAFIASHNEPTQFADESTFHLNALHAGVKYVVRISTTAANVTPDCAAYYPRQHWAIEQMLSAPEFKNLHWSSLQPNVFTTFWLGPAVEFVKEFRKTGKQGTLDLMASSDAQIGIIHPDDVGTFAAKLLLDRDTPKHNKAKYVLNGPEDITGAQIVEMVEKHIGTKVEQVNYKQVSFVEQMAEGGKYSKNVILSIKHAPETSWDGKATASTTSPEVLQIAAPKITPAEVFETLLQG</sequence>
<comment type="similarity">
    <text evidence="1">Belongs to the NmrA-type oxidoreductase family.</text>
</comment>
<protein>
    <submittedName>
        <fullName evidence="4">NmrA-like family protein</fullName>
    </submittedName>
</protein>
<organism evidence="4 5">
    <name type="scientific">Ampelomyces quisqualis</name>
    <name type="common">Powdery mildew agent</name>
    <dbReference type="NCBI Taxonomy" id="50730"/>
    <lineage>
        <taxon>Eukaryota</taxon>
        <taxon>Fungi</taxon>
        <taxon>Dikarya</taxon>
        <taxon>Ascomycota</taxon>
        <taxon>Pezizomycotina</taxon>
        <taxon>Dothideomycetes</taxon>
        <taxon>Pleosporomycetidae</taxon>
        <taxon>Pleosporales</taxon>
        <taxon>Pleosporineae</taxon>
        <taxon>Phaeosphaeriaceae</taxon>
        <taxon>Ampelomyces</taxon>
    </lineage>
</organism>
<reference evidence="4" key="1">
    <citation type="journal article" date="2020" name="Stud. Mycol.">
        <title>101 Dothideomycetes genomes: a test case for predicting lifestyles and emergence of pathogens.</title>
        <authorList>
            <person name="Haridas S."/>
            <person name="Albert R."/>
            <person name="Binder M."/>
            <person name="Bloem J."/>
            <person name="Labutti K."/>
            <person name="Salamov A."/>
            <person name="Andreopoulos B."/>
            <person name="Baker S."/>
            <person name="Barry K."/>
            <person name="Bills G."/>
            <person name="Bluhm B."/>
            <person name="Cannon C."/>
            <person name="Castanera R."/>
            <person name="Culley D."/>
            <person name="Daum C."/>
            <person name="Ezra D."/>
            <person name="Gonzalez J."/>
            <person name="Henrissat B."/>
            <person name="Kuo A."/>
            <person name="Liang C."/>
            <person name="Lipzen A."/>
            <person name="Lutzoni F."/>
            <person name="Magnuson J."/>
            <person name="Mondo S."/>
            <person name="Nolan M."/>
            <person name="Ohm R."/>
            <person name="Pangilinan J."/>
            <person name="Park H.-J."/>
            <person name="Ramirez L."/>
            <person name="Alfaro M."/>
            <person name="Sun H."/>
            <person name="Tritt A."/>
            <person name="Yoshinaga Y."/>
            <person name="Zwiers L.-H."/>
            <person name="Turgeon B."/>
            <person name="Goodwin S."/>
            <person name="Spatafora J."/>
            <person name="Crous P."/>
            <person name="Grigoriev I."/>
        </authorList>
    </citation>
    <scope>NUCLEOTIDE SEQUENCE</scope>
    <source>
        <strain evidence="4">HMLAC05119</strain>
    </source>
</reference>
<keyword evidence="5" id="KW-1185">Reference proteome</keyword>
<dbReference type="GO" id="GO:0005634">
    <property type="term" value="C:nucleus"/>
    <property type="evidence" value="ECO:0007669"/>
    <property type="project" value="TreeGrafter"/>
</dbReference>
<proteinExistence type="inferred from homology"/>
<dbReference type="OrthoDB" id="413314at2759"/>
<dbReference type="SUPFAM" id="SSF51735">
    <property type="entry name" value="NAD(P)-binding Rossmann-fold domains"/>
    <property type="match status" value="1"/>
</dbReference>
<dbReference type="InterPro" id="IPR051164">
    <property type="entry name" value="NmrA-like_oxidored"/>
</dbReference>
<evidence type="ECO:0000259" key="3">
    <source>
        <dbReference type="Pfam" id="PF05368"/>
    </source>
</evidence>
<dbReference type="Proteomes" id="UP000800096">
    <property type="component" value="Unassembled WGS sequence"/>
</dbReference>
<keyword evidence="2" id="KW-0521">NADP</keyword>